<feature type="region of interest" description="Disordered" evidence="1">
    <location>
        <begin position="232"/>
        <end position="255"/>
    </location>
</feature>
<protein>
    <submittedName>
        <fullName evidence="2">Uncharacterized protein</fullName>
    </submittedName>
</protein>
<feature type="region of interest" description="Disordered" evidence="1">
    <location>
        <begin position="145"/>
        <end position="179"/>
    </location>
</feature>
<evidence type="ECO:0000313" key="3">
    <source>
        <dbReference type="Proteomes" id="UP001315278"/>
    </source>
</evidence>
<keyword evidence="3" id="KW-1185">Reference proteome</keyword>
<dbReference type="RefSeq" id="WP_212493282.1">
    <property type="nucleotide sequence ID" value="NZ_JAFCJH010000017.1"/>
</dbReference>
<evidence type="ECO:0000256" key="1">
    <source>
        <dbReference type="SAM" id="MobiDB-lite"/>
    </source>
</evidence>
<reference evidence="3" key="1">
    <citation type="journal article" date="2021" name="ISME J.">
        <title>Evolutionary origin and ecological implication of a unique nif island in free-living Bradyrhizobium lineages.</title>
        <authorList>
            <person name="Tao J."/>
        </authorList>
    </citation>
    <scope>NUCLEOTIDE SEQUENCE [LARGE SCALE GENOMIC DNA]</scope>
    <source>
        <strain evidence="3">SZCCT0434</strain>
    </source>
</reference>
<evidence type="ECO:0000313" key="2">
    <source>
        <dbReference type="EMBL" id="MBR0797361.1"/>
    </source>
</evidence>
<dbReference type="EMBL" id="JAFCJH010000017">
    <property type="protein sequence ID" value="MBR0797361.1"/>
    <property type="molecule type" value="Genomic_DNA"/>
</dbReference>
<accession>A0ABS5FKQ0</accession>
<feature type="compositionally biased region" description="Basic and acidic residues" evidence="1">
    <location>
        <begin position="145"/>
        <end position="161"/>
    </location>
</feature>
<proteinExistence type="predicted"/>
<comment type="caution">
    <text evidence="2">The sequence shown here is derived from an EMBL/GenBank/DDBJ whole genome shotgun (WGS) entry which is preliminary data.</text>
</comment>
<gene>
    <name evidence="2" type="ORF">JQ615_18395</name>
</gene>
<organism evidence="2 3">
    <name type="scientific">Bradyrhizobium jicamae</name>
    <dbReference type="NCBI Taxonomy" id="280332"/>
    <lineage>
        <taxon>Bacteria</taxon>
        <taxon>Pseudomonadati</taxon>
        <taxon>Pseudomonadota</taxon>
        <taxon>Alphaproteobacteria</taxon>
        <taxon>Hyphomicrobiales</taxon>
        <taxon>Nitrobacteraceae</taxon>
        <taxon>Bradyrhizobium</taxon>
    </lineage>
</organism>
<sequence length="325" mass="37529">MMAGDQTAGRHAEIKRRYAWQAQQRSEKPDQARLITLIRLRELERIFQSRYGRFLPDDDAGVDDLTVAAHHVAFLRGDVVTHIVAWARSWAPWLPQDKAKHLAERVAADPRKFTADALAWRLRLSMAERTALKITTIGAFDVSKAEREEERKRKRREAERARRAKARSGMARGRPGKMRGQQVEDILLATDYPRSSEVAREASENVANICSLPSENLTKSVPAAEPSLSDLKAEPAVPPATTTRAEGQNIWRPDPDREYEAIKRFKERRREWEQKRDERSSIQRFLSPVRELTRDEIWARETEREAQLIRLKEIMSRSRAYRAAS</sequence>
<name>A0ABS5FKQ0_9BRAD</name>
<dbReference type="Proteomes" id="UP001315278">
    <property type="component" value="Unassembled WGS sequence"/>
</dbReference>